<dbReference type="PANTHER" id="PTHR33699">
    <property type="entry name" value="EXPRESSED PROTEIN"/>
    <property type="match status" value="1"/>
</dbReference>
<keyword evidence="2" id="KW-0812">Transmembrane</keyword>
<dbReference type="Proteomes" id="UP001374584">
    <property type="component" value="Unassembled WGS sequence"/>
</dbReference>
<proteinExistence type="predicted"/>
<evidence type="ECO:0000313" key="3">
    <source>
        <dbReference type="EMBL" id="KAK7356762.1"/>
    </source>
</evidence>
<dbReference type="EMBL" id="JAYMYR010000006">
    <property type="protein sequence ID" value="KAK7356762.1"/>
    <property type="molecule type" value="Genomic_DNA"/>
</dbReference>
<keyword evidence="2" id="KW-0472">Membrane</keyword>
<evidence type="ECO:0000313" key="4">
    <source>
        <dbReference type="Proteomes" id="UP001374584"/>
    </source>
</evidence>
<reference evidence="3 4" key="1">
    <citation type="submission" date="2024-01" db="EMBL/GenBank/DDBJ databases">
        <title>The genomes of 5 underutilized Papilionoideae crops provide insights into root nodulation and disease resistanc.</title>
        <authorList>
            <person name="Jiang F."/>
        </authorList>
    </citation>
    <scope>NUCLEOTIDE SEQUENCE [LARGE SCALE GENOMIC DNA]</scope>
    <source>
        <strain evidence="3">JINMINGXINNONG_FW02</strain>
        <tissue evidence="3">Leaves</tissue>
    </source>
</reference>
<keyword evidence="2" id="KW-1133">Transmembrane helix</keyword>
<evidence type="ECO:0008006" key="5">
    <source>
        <dbReference type="Google" id="ProtNLM"/>
    </source>
</evidence>
<gene>
    <name evidence="3" type="ORF">VNO80_16038</name>
</gene>
<feature type="transmembrane region" description="Helical" evidence="2">
    <location>
        <begin position="163"/>
        <end position="182"/>
    </location>
</feature>
<organism evidence="3 4">
    <name type="scientific">Phaseolus coccineus</name>
    <name type="common">Scarlet runner bean</name>
    <name type="synonym">Phaseolus multiflorus</name>
    <dbReference type="NCBI Taxonomy" id="3886"/>
    <lineage>
        <taxon>Eukaryota</taxon>
        <taxon>Viridiplantae</taxon>
        <taxon>Streptophyta</taxon>
        <taxon>Embryophyta</taxon>
        <taxon>Tracheophyta</taxon>
        <taxon>Spermatophyta</taxon>
        <taxon>Magnoliopsida</taxon>
        <taxon>eudicotyledons</taxon>
        <taxon>Gunneridae</taxon>
        <taxon>Pentapetalae</taxon>
        <taxon>rosids</taxon>
        <taxon>fabids</taxon>
        <taxon>Fabales</taxon>
        <taxon>Fabaceae</taxon>
        <taxon>Papilionoideae</taxon>
        <taxon>50 kb inversion clade</taxon>
        <taxon>NPAAA clade</taxon>
        <taxon>indigoferoid/millettioid clade</taxon>
        <taxon>Phaseoleae</taxon>
        <taxon>Phaseolus</taxon>
    </lineage>
</organism>
<protein>
    <recommendedName>
        <fullName evidence="5">RIN4 pathogenic type III effector avirulence factor Avr cleavage site domain-containing protein</fullName>
    </recommendedName>
</protein>
<comment type="caution">
    <text evidence="3">The sequence shown here is derived from an EMBL/GenBank/DDBJ whole genome shotgun (WGS) entry which is preliminary data.</text>
</comment>
<dbReference type="PANTHER" id="PTHR33699:SF3">
    <property type="entry name" value="OS06G0347300 PROTEIN"/>
    <property type="match status" value="1"/>
</dbReference>
<sequence>MEGPYLIPEWKRDAHIPEFGNWDFTNEFPITRYFESATQPRLLRYTSSSAETRLHNKPRPLRNHSKQDTRNQGRRCPHGNANKGNVYVVREQSRKTNRRRKHMQVQEDHTVPRTPKPVDEDLYKIPPELLHTSNKRKKIMGFISRCLVLLACVGGRWCGVSFIGMMLLVGTLLGFVLLSFLISCQTSFTGEACNSIHHNDASVSVIAGDFNNTTLLQNLFNVVLCTSTTS</sequence>
<evidence type="ECO:0000256" key="1">
    <source>
        <dbReference type="SAM" id="MobiDB-lite"/>
    </source>
</evidence>
<feature type="compositionally biased region" description="Basic and acidic residues" evidence="1">
    <location>
        <begin position="104"/>
        <end position="118"/>
    </location>
</feature>
<dbReference type="AlphaFoldDB" id="A0AAN9R2C4"/>
<evidence type="ECO:0000256" key="2">
    <source>
        <dbReference type="SAM" id="Phobius"/>
    </source>
</evidence>
<feature type="compositionally biased region" description="Basic residues" evidence="1">
    <location>
        <begin position="55"/>
        <end position="64"/>
    </location>
</feature>
<feature type="region of interest" description="Disordered" evidence="1">
    <location>
        <begin position="47"/>
        <end position="118"/>
    </location>
</feature>
<accession>A0AAN9R2C4</accession>
<name>A0AAN9R2C4_PHACN</name>
<keyword evidence="4" id="KW-1185">Reference proteome</keyword>